<dbReference type="SUPFAM" id="SSF53383">
    <property type="entry name" value="PLP-dependent transferases"/>
    <property type="match status" value="1"/>
</dbReference>
<organism evidence="8">
    <name type="scientific">uncultured Sporomusa sp</name>
    <dbReference type="NCBI Taxonomy" id="307249"/>
    <lineage>
        <taxon>Bacteria</taxon>
        <taxon>Bacillati</taxon>
        <taxon>Bacillota</taxon>
        <taxon>Negativicutes</taxon>
        <taxon>Selenomonadales</taxon>
        <taxon>Sporomusaceae</taxon>
        <taxon>Sporomusa</taxon>
        <taxon>environmental samples</taxon>
    </lineage>
</organism>
<reference evidence="8" key="1">
    <citation type="submission" date="2016-08" db="EMBL/GenBank/DDBJ databases">
        <authorList>
            <person name="Seilhamer J.J."/>
        </authorList>
    </citation>
    <scope>NUCLEOTIDE SEQUENCE</scope>
    <source>
        <strain evidence="8">86</strain>
    </source>
</reference>
<dbReference type="PROSITE" id="PS00595">
    <property type="entry name" value="AA_TRANSFER_CLASS_5"/>
    <property type="match status" value="1"/>
</dbReference>
<evidence type="ECO:0000256" key="5">
    <source>
        <dbReference type="ARBA" id="ARBA00050776"/>
    </source>
</evidence>
<dbReference type="NCBIfam" id="TIGR01977">
    <property type="entry name" value="am_tr_V_EF2568"/>
    <property type="match status" value="1"/>
</dbReference>
<dbReference type="InterPro" id="IPR000192">
    <property type="entry name" value="Aminotrans_V_dom"/>
</dbReference>
<name>A0A212LV74_9FIRM</name>
<sequence>MAMIYFDNAATSLPKPPAVGQAVLAAINTFGGAGRGGHPAALAASRCLFQARKAVAALLGSAADLTVFTANATDSLNIAIAGLLTREDHVITTALEHNSVLRPLYKLRSQGMGLSIVDIDQQGNLDYDGFRRLLRPNSKAVVCTHASNLTGTLTDLAFLADFCRENGLLLIVDAAQTAGVFPIDMDKLGIDVLCFTGHKGLLGPQGTGGLCIRQGLDVLPLKVGGSGLHSYSETHPADLPEALEAGTANAHGIAGLLAGVEYIQATGMDTIRDRELELATLFRQGIAAIPGVRIYGDPARPHAPLVTLNIGSLDSGEVGDRLATLYDICVRSGAHCAPLAHLALGTREQGAVRFSFSSFNTEEEVQRGVRAIAAIAAEEEQG</sequence>
<keyword evidence="4" id="KW-0663">Pyridoxal phosphate</keyword>
<dbReference type="InterPro" id="IPR010969">
    <property type="entry name" value="Cys_dSase-rel_unknwn_funct"/>
</dbReference>
<dbReference type="InterPro" id="IPR020578">
    <property type="entry name" value="Aminotrans_V_PyrdxlP_BS"/>
</dbReference>
<dbReference type="EC" id="2.8.1.7" evidence="3"/>
<dbReference type="Pfam" id="PF00266">
    <property type="entry name" value="Aminotran_5"/>
    <property type="match status" value="1"/>
</dbReference>
<feature type="domain" description="Aminotransferase class V" evidence="7">
    <location>
        <begin position="4"/>
        <end position="367"/>
    </location>
</feature>
<evidence type="ECO:0000256" key="6">
    <source>
        <dbReference type="RuleBase" id="RU004504"/>
    </source>
</evidence>
<dbReference type="InterPro" id="IPR015422">
    <property type="entry name" value="PyrdxlP-dep_Trfase_small"/>
</dbReference>
<comment type="catalytic activity">
    <reaction evidence="5">
        <text>(sulfur carrier)-H + L-cysteine = (sulfur carrier)-SH + L-alanine</text>
        <dbReference type="Rhea" id="RHEA:43892"/>
        <dbReference type="Rhea" id="RHEA-COMP:14737"/>
        <dbReference type="Rhea" id="RHEA-COMP:14739"/>
        <dbReference type="ChEBI" id="CHEBI:29917"/>
        <dbReference type="ChEBI" id="CHEBI:35235"/>
        <dbReference type="ChEBI" id="CHEBI:57972"/>
        <dbReference type="ChEBI" id="CHEBI:64428"/>
        <dbReference type="EC" id="2.8.1.7"/>
    </reaction>
</comment>
<comment type="similarity">
    <text evidence="2">Belongs to the class-V pyridoxal-phosphate-dependent aminotransferase family. Csd subfamily.</text>
</comment>
<accession>A0A212LV74</accession>
<protein>
    <recommendedName>
        <fullName evidence="3">cysteine desulfurase</fullName>
        <ecNumber evidence="3">2.8.1.7</ecNumber>
    </recommendedName>
</protein>
<dbReference type="Gene3D" id="3.40.640.10">
    <property type="entry name" value="Type I PLP-dependent aspartate aminotransferase-like (Major domain)"/>
    <property type="match status" value="1"/>
</dbReference>
<evidence type="ECO:0000313" key="8">
    <source>
        <dbReference type="EMBL" id="SCM81367.1"/>
    </source>
</evidence>
<dbReference type="GO" id="GO:0031071">
    <property type="term" value="F:cysteine desulfurase activity"/>
    <property type="evidence" value="ECO:0007669"/>
    <property type="project" value="UniProtKB-EC"/>
</dbReference>
<dbReference type="EMBL" id="FMJE01000003">
    <property type="protein sequence ID" value="SCM81367.1"/>
    <property type="molecule type" value="Genomic_DNA"/>
</dbReference>
<dbReference type="PANTHER" id="PTHR43586:SF4">
    <property type="entry name" value="ISOPENICILLIN N EPIMERASE"/>
    <property type="match status" value="1"/>
</dbReference>
<dbReference type="InterPro" id="IPR015421">
    <property type="entry name" value="PyrdxlP-dep_Trfase_major"/>
</dbReference>
<evidence type="ECO:0000256" key="1">
    <source>
        <dbReference type="ARBA" id="ARBA00001933"/>
    </source>
</evidence>
<dbReference type="PIRSF" id="PIRSF005572">
    <property type="entry name" value="NifS"/>
    <property type="match status" value="1"/>
</dbReference>
<dbReference type="PANTHER" id="PTHR43586">
    <property type="entry name" value="CYSTEINE DESULFURASE"/>
    <property type="match status" value="1"/>
</dbReference>
<evidence type="ECO:0000256" key="4">
    <source>
        <dbReference type="ARBA" id="ARBA00022898"/>
    </source>
</evidence>
<proteinExistence type="inferred from homology"/>
<dbReference type="AlphaFoldDB" id="A0A212LV74"/>
<comment type="cofactor">
    <cofactor evidence="1 6">
        <name>pyridoxal 5'-phosphate</name>
        <dbReference type="ChEBI" id="CHEBI:597326"/>
    </cofactor>
</comment>
<evidence type="ECO:0000256" key="2">
    <source>
        <dbReference type="ARBA" id="ARBA00010447"/>
    </source>
</evidence>
<dbReference type="InterPro" id="IPR016454">
    <property type="entry name" value="Cysteine_dSase"/>
</dbReference>
<evidence type="ECO:0000259" key="7">
    <source>
        <dbReference type="Pfam" id="PF00266"/>
    </source>
</evidence>
<gene>
    <name evidence="8" type="primary">csd</name>
    <name evidence="8" type="ORF">KL86SPO_31546</name>
</gene>
<dbReference type="InterPro" id="IPR015424">
    <property type="entry name" value="PyrdxlP-dep_Trfase"/>
</dbReference>
<evidence type="ECO:0000256" key="3">
    <source>
        <dbReference type="ARBA" id="ARBA00012239"/>
    </source>
</evidence>
<keyword evidence="8" id="KW-0808">Transferase</keyword>
<dbReference type="Gene3D" id="3.90.1150.10">
    <property type="entry name" value="Aspartate Aminotransferase, domain 1"/>
    <property type="match status" value="1"/>
</dbReference>